<protein>
    <submittedName>
        <fullName evidence="1">Uncharacterized protein</fullName>
    </submittedName>
</protein>
<dbReference type="AlphaFoldDB" id="K9GM55"/>
<keyword evidence="2" id="KW-1185">Reference proteome</keyword>
<comment type="caution">
    <text evidence="1">The sequence shown here is derived from an EMBL/GenBank/DDBJ whole genome shotgun (WGS) entry which is preliminary data.</text>
</comment>
<sequence length="48" mass="5147">MIPDQAGQVWPGLVAVPAKRRRHPAVPPYSCVLPGAVGAMSLRRVQRG</sequence>
<dbReference type="Proteomes" id="UP000009881">
    <property type="component" value="Unassembled WGS sequence"/>
</dbReference>
<dbReference type="EMBL" id="ANHY01000037">
    <property type="protein sequence ID" value="EKV26122.1"/>
    <property type="molecule type" value="Genomic_DNA"/>
</dbReference>
<reference evidence="1 2" key="1">
    <citation type="journal article" date="2013" name="Genome Announc.">
        <title>Draft Genome Sequence of an Alphaproteobacterium, Caenispirillum salinarum AK4(T), Isolated from a Solar Saltern.</title>
        <authorList>
            <person name="Khatri I."/>
            <person name="Singh A."/>
            <person name="Korpole S."/>
            <person name="Pinnaka A.K."/>
            <person name="Subramanian S."/>
        </authorList>
    </citation>
    <scope>NUCLEOTIDE SEQUENCE [LARGE SCALE GENOMIC DNA]</scope>
    <source>
        <strain evidence="1 2">AK4</strain>
    </source>
</reference>
<gene>
    <name evidence="1" type="ORF">C882_2890</name>
</gene>
<organism evidence="1 2">
    <name type="scientific">Caenispirillum salinarum AK4</name>
    <dbReference type="NCBI Taxonomy" id="1238182"/>
    <lineage>
        <taxon>Bacteria</taxon>
        <taxon>Pseudomonadati</taxon>
        <taxon>Pseudomonadota</taxon>
        <taxon>Alphaproteobacteria</taxon>
        <taxon>Rhodospirillales</taxon>
        <taxon>Novispirillaceae</taxon>
        <taxon>Caenispirillum</taxon>
    </lineage>
</organism>
<accession>K9GM55</accession>
<evidence type="ECO:0000313" key="1">
    <source>
        <dbReference type="EMBL" id="EKV26122.1"/>
    </source>
</evidence>
<proteinExistence type="predicted"/>
<evidence type="ECO:0000313" key="2">
    <source>
        <dbReference type="Proteomes" id="UP000009881"/>
    </source>
</evidence>
<name>K9GM55_9PROT</name>
<dbReference type="STRING" id="1238182.C882_2890"/>